<evidence type="ECO:0000256" key="4">
    <source>
        <dbReference type="ARBA" id="ARBA00022729"/>
    </source>
</evidence>
<evidence type="ECO:0000256" key="1">
    <source>
        <dbReference type="ARBA" id="ARBA00004418"/>
    </source>
</evidence>
<evidence type="ECO:0000259" key="6">
    <source>
        <dbReference type="Pfam" id="PF00496"/>
    </source>
</evidence>
<dbReference type="AlphaFoldDB" id="A0A7V6PFY1"/>
<dbReference type="GO" id="GO:0043190">
    <property type="term" value="C:ATP-binding cassette (ABC) transporter complex"/>
    <property type="evidence" value="ECO:0007669"/>
    <property type="project" value="InterPro"/>
</dbReference>
<comment type="subcellular location">
    <subcellularLocation>
        <location evidence="1">Periplasm</location>
    </subcellularLocation>
</comment>
<dbReference type="EMBL" id="DUMN01000629">
    <property type="protein sequence ID" value="HHV70263.1"/>
    <property type="molecule type" value="Genomic_DNA"/>
</dbReference>
<name>A0A7V6PFY1_9HYPH</name>
<dbReference type="InterPro" id="IPR039424">
    <property type="entry name" value="SBP_5"/>
</dbReference>
<dbReference type="Gene3D" id="3.10.105.10">
    <property type="entry name" value="Dipeptide-binding Protein, Domain 3"/>
    <property type="match status" value="1"/>
</dbReference>
<dbReference type="GO" id="GO:0030288">
    <property type="term" value="C:outer membrane-bounded periplasmic space"/>
    <property type="evidence" value="ECO:0007669"/>
    <property type="project" value="UniProtKB-ARBA"/>
</dbReference>
<evidence type="ECO:0000256" key="3">
    <source>
        <dbReference type="ARBA" id="ARBA00022448"/>
    </source>
</evidence>
<proteinExistence type="inferred from homology"/>
<sequence>MIALGAARPRAAHLKMPNHKKGTTMQRQKTSILRCTTALAFAAGMGAAPFAAEAASPPNALVMAWNIDAISTFDPAQIGEAATNEIIQNICDPMVDFDPADETKIVPQLAKSWDVSQDGLQITFHMRDDLKFDNGDKATAGDMAWSLQRAVKLGFGNAATLTEYGFTKENVDQTISAPDDNTVVFKLDKTYPVNLILAAIAANRVASLLNQKALMENQVDNDMGNKYLATRSECVGPYKLMRWNPAEVVILQATDNYWGEAPKLKQVLIRHVSEAGTQRLLLEKGDIDIARDLTPEDLRDLENQDKVNASRSLKPSLFYWNFNNADPIFANEKVRLAMRYLIDYEGLGKTVINNVGVPRASFVQLGAFGALDEKEGQPFKLDVEKARELLKEAGYEKGFETTMFISTAPYAAPIAQSIQDAAAKVGVKIKIERMANAQLFSRIRGREFQTSLMGWQTTVPDAHGNASRQIFNPDNRAEAKQTMYPSWRASYFNEAVNKEVDAALFEKDEAKRKQMYIDLQREMMEKGPHAFIFQIYNVAGVNKAMKNWSWNGFRVYYDLAAK</sequence>
<keyword evidence="3" id="KW-0813">Transport</keyword>
<evidence type="ECO:0000256" key="5">
    <source>
        <dbReference type="ARBA" id="ARBA00022764"/>
    </source>
</evidence>
<dbReference type="Gene3D" id="3.90.76.10">
    <property type="entry name" value="Dipeptide-binding Protein, Domain 1"/>
    <property type="match status" value="1"/>
</dbReference>
<comment type="caution">
    <text evidence="7">The sequence shown here is derived from an EMBL/GenBank/DDBJ whole genome shotgun (WGS) entry which is preliminary data.</text>
</comment>
<reference evidence="7 8" key="1">
    <citation type="journal article" date="2020" name="Biotechnol. Biofuels">
        <title>New insights from the biogas microbiome by comprehensive genome-resolved metagenomics of nearly 1600 species originating from multiple anaerobic digesters.</title>
        <authorList>
            <person name="Campanaro S."/>
            <person name="Treu L."/>
            <person name="Rodriguez-R L.M."/>
            <person name="Kovalovszki A."/>
            <person name="Ziels R.M."/>
            <person name="Maus I."/>
            <person name="Zhu X."/>
            <person name="Kougias P.G."/>
            <person name="Basile A."/>
            <person name="Luo G."/>
            <person name="Schluter A."/>
            <person name="Konstantinidis K.T."/>
            <person name="Angelidaki I."/>
        </authorList>
    </citation>
    <scope>NUCLEOTIDE SEQUENCE [LARGE SCALE GENOMIC DNA]</scope>
    <source>
        <strain evidence="7">AS04akNAM_66</strain>
    </source>
</reference>
<dbReference type="PIRSF" id="PIRSF002741">
    <property type="entry name" value="MppA"/>
    <property type="match status" value="1"/>
</dbReference>
<comment type="similarity">
    <text evidence="2">Belongs to the bacterial solute-binding protein 5 family.</text>
</comment>
<gene>
    <name evidence="7" type="ORF">GXX48_21925</name>
</gene>
<dbReference type="InterPro" id="IPR030678">
    <property type="entry name" value="Peptide/Ni-bd"/>
</dbReference>
<accession>A0A7V6PFY1</accession>
<dbReference type="InterPro" id="IPR000914">
    <property type="entry name" value="SBP_5_dom"/>
</dbReference>
<dbReference type="SUPFAM" id="SSF53850">
    <property type="entry name" value="Periplasmic binding protein-like II"/>
    <property type="match status" value="1"/>
</dbReference>
<keyword evidence="4" id="KW-0732">Signal</keyword>
<dbReference type="Proteomes" id="UP000551563">
    <property type="component" value="Unassembled WGS sequence"/>
</dbReference>
<evidence type="ECO:0000313" key="8">
    <source>
        <dbReference type="Proteomes" id="UP000551563"/>
    </source>
</evidence>
<dbReference type="GO" id="GO:1904680">
    <property type="term" value="F:peptide transmembrane transporter activity"/>
    <property type="evidence" value="ECO:0007669"/>
    <property type="project" value="TreeGrafter"/>
</dbReference>
<evidence type="ECO:0000256" key="2">
    <source>
        <dbReference type="ARBA" id="ARBA00005695"/>
    </source>
</evidence>
<feature type="domain" description="Solute-binding protein family 5" evidence="6">
    <location>
        <begin position="104"/>
        <end position="466"/>
    </location>
</feature>
<dbReference type="Gene3D" id="3.40.190.10">
    <property type="entry name" value="Periplasmic binding protein-like II"/>
    <property type="match status" value="1"/>
</dbReference>
<dbReference type="CDD" id="cd08512">
    <property type="entry name" value="PBP2_NikA_DppA_OppA_like_7"/>
    <property type="match status" value="1"/>
</dbReference>
<keyword evidence="5" id="KW-0574">Periplasm</keyword>
<dbReference type="PANTHER" id="PTHR30290:SF10">
    <property type="entry name" value="PERIPLASMIC OLIGOPEPTIDE-BINDING PROTEIN-RELATED"/>
    <property type="match status" value="1"/>
</dbReference>
<evidence type="ECO:0000313" key="7">
    <source>
        <dbReference type="EMBL" id="HHV70263.1"/>
    </source>
</evidence>
<dbReference type="GO" id="GO:0015833">
    <property type="term" value="P:peptide transport"/>
    <property type="evidence" value="ECO:0007669"/>
    <property type="project" value="TreeGrafter"/>
</dbReference>
<protein>
    <submittedName>
        <fullName evidence="7">ABC transporter substrate-binding protein</fullName>
    </submittedName>
</protein>
<dbReference type="PANTHER" id="PTHR30290">
    <property type="entry name" value="PERIPLASMIC BINDING COMPONENT OF ABC TRANSPORTER"/>
    <property type="match status" value="1"/>
</dbReference>
<organism evidence="7 8">
    <name type="scientific">Brucella intermedia</name>
    <dbReference type="NCBI Taxonomy" id="94625"/>
    <lineage>
        <taxon>Bacteria</taxon>
        <taxon>Pseudomonadati</taxon>
        <taxon>Pseudomonadota</taxon>
        <taxon>Alphaproteobacteria</taxon>
        <taxon>Hyphomicrobiales</taxon>
        <taxon>Brucellaceae</taxon>
        <taxon>Brucella/Ochrobactrum group</taxon>
        <taxon>Brucella</taxon>
    </lineage>
</organism>
<dbReference type="Pfam" id="PF00496">
    <property type="entry name" value="SBP_bac_5"/>
    <property type="match status" value="1"/>
</dbReference>